<evidence type="ECO:0000256" key="6">
    <source>
        <dbReference type="ARBA" id="ARBA00023136"/>
    </source>
</evidence>
<comment type="similarity">
    <text evidence="2">Belongs to the MscS (TC 1.A.23) family.</text>
</comment>
<dbReference type="Proteomes" id="UP001549099">
    <property type="component" value="Unassembled WGS sequence"/>
</dbReference>
<dbReference type="InterPro" id="IPR011066">
    <property type="entry name" value="MscS_channel_C_sf"/>
</dbReference>
<dbReference type="RefSeq" id="WP_354197441.1">
    <property type="nucleotide sequence ID" value="NZ_JBEPLW010000013.1"/>
</dbReference>
<proteinExistence type="inferred from homology"/>
<dbReference type="InterPro" id="IPR011014">
    <property type="entry name" value="MscS_channel_TM-2"/>
</dbReference>
<evidence type="ECO:0000256" key="5">
    <source>
        <dbReference type="ARBA" id="ARBA00022989"/>
    </source>
</evidence>
<dbReference type="InterPro" id="IPR045276">
    <property type="entry name" value="YbiO_bact"/>
</dbReference>
<dbReference type="PANTHER" id="PTHR30460">
    <property type="entry name" value="MODERATE CONDUCTANCE MECHANOSENSITIVE CHANNEL YBIO"/>
    <property type="match status" value="1"/>
</dbReference>
<name>A0ABV2GC63_9BACL</name>
<dbReference type="InterPro" id="IPR023408">
    <property type="entry name" value="MscS_beta-dom_sf"/>
</dbReference>
<feature type="transmembrane region" description="Helical" evidence="7">
    <location>
        <begin position="98"/>
        <end position="119"/>
    </location>
</feature>
<dbReference type="Pfam" id="PF21088">
    <property type="entry name" value="MS_channel_1st"/>
    <property type="match status" value="1"/>
</dbReference>
<feature type="transmembrane region" description="Helical" evidence="7">
    <location>
        <begin position="45"/>
        <end position="66"/>
    </location>
</feature>
<reference evidence="10 11" key="1">
    <citation type="submission" date="2024-06" db="EMBL/GenBank/DDBJ databases">
        <title>Genomic Encyclopedia of Type Strains, Phase IV (KMG-IV): sequencing the most valuable type-strain genomes for metagenomic binning, comparative biology and taxonomic classification.</title>
        <authorList>
            <person name="Goeker M."/>
        </authorList>
    </citation>
    <scope>NUCLEOTIDE SEQUENCE [LARGE SCALE GENOMIC DNA]</scope>
    <source>
        <strain evidence="10 11">DSM 26128</strain>
    </source>
</reference>
<keyword evidence="4 7" id="KW-0812">Transmembrane</keyword>
<keyword evidence="3" id="KW-1003">Cell membrane</keyword>
<sequence>MTQPKMPEVPEVPDVPVKDEINEDLKQSFDMISSLKDMLLNEDTWIRLGFIAVKILVIVLLAALFVRIGKSVIRRAFSIKLKGPIRTSERRERTLIKLLENVLAYVVYFSAIMAILSIFKINVAGLLAGAGVLGLAVGFGAQSLVKDIITGFFVIFEDQFSVGDYVKIGEAVGTVEEIGLRTTKIKTYTGELYIIPNGSITEVVNSSIYNSTAVIDISIARETNLQETESLIRSFLAGITGKEDYPEILSPPDLLGVQSLEAHEVILRITAETAPMMQYAVERRLRKDLKKFLEDNHIESAYPKMVMVDKNGSKNEGK</sequence>
<comment type="subcellular location">
    <subcellularLocation>
        <location evidence="1">Cell membrane</location>
        <topology evidence="1">Multi-pass membrane protein</topology>
    </subcellularLocation>
</comment>
<evidence type="ECO:0000256" key="7">
    <source>
        <dbReference type="SAM" id="Phobius"/>
    </source>
</evidence>
<evidence type="ECO:0000313" key="11">
    <source>
        <dbReference type="Proteomes" id="UP001549099"/>
    </source>
</evidence>
<gene>
    <name evidence="10" type="ORF">ABID49_001790</name>
</gene>
<evidence type="ECO:0000256" key="3">
    <source>
        <dbReference type="ARBA" id="ARBA00022475"/>
    </source>
</evidence>
<evidence type="ECO:0000256" key="1">
    <source>
        <dbReference type="ARBA" id="ARBA00004651"/>
    </source>
</evidence>
<dbReference type="PANTHER" id="PTHR30460:SF0">
    <property type="entry name" value="MODERATE CONDUCTANCE MECHANOSENSITIVE CHANNEL YBIO"/>
    <property type="match status" value="1"/>
</dbReference>
<dbReference type="InterPro" id="IPR049142">
    <property type="entry name" value="MS_channel_1st"/>
</dbReference>
<dbReference type="EMBL" id="JBEPLW010000013">
    <property type="protein sequence ID" value="MET3575884.1"/>
    <property type="molecule type" value="Genomic_DNA"/>
</dbReference>
<dbReference type="Gene3D" id="2.30.30.60">
    <property type="match status" value="1"/>
</dbReference>
<evidence type="ECO:0000313" key="10">
    <source>
        <dbReference type="EMBL" id="MET3575884.1"/>
    </source>
</evidence>
<dbReference type="InterPro" id="IPR006685">
    <property type="entry name" value="MscS_channel_2nd"/>
</dbReference>
<evidence type="ECO:0000256" key="4">
    <source>
        <dbReference type="ARBA" id="ARBA00022692"/>
    </source>
</evidence>
<evidence type="ECO:0000259" key="8">
    <source>
        <dbReference type="Pfam" id="PF00924"/>
    </source>
</evidence>
<dbReference type="Gene3D" id="1.10.287.1260">
    <property type="match status" value="1"/>
</dbReference>
<feature type="transmembrane region" description="Helical" evidence="7">
    <location>
        <begin position="125"/>
        <end position="145"/>
    </location>
</feature>
<feature type="domain" description="Mechanosensitive ion channel transmembrane helices 2/3" evidence="9">
    <location>
        <begin position="101"/>
        <end position="142"/>
    </location>
</feature>
<keyword evidence="6 7" id="KW-0472">Membrane</keyword>
<organism evidence="10 11">
    <name type="scientific">Bhargavaea ullalensis</name>
    <dbReference type="NCBI Taxonomy" id="1265685"/>
    <lineage>
        <taxon>Bacteria</taxon>
        <taxon>Bacillati</taxon>
        <taxon>Bacillota</taxon>
        <taxon>Bacilli</taxon>
        <taxon>Bacillales</taxon>
        <taxon>Caryophanaceae</taxon>
        <taxon>Bhargavaea</taxon>
    </lineage>
</organism>
<dbReference type="SUPFAM" id="SSF50182">
    <property type="entry name" value="Sm-like ribonucleoproteins"/>
    <property type="match status" value="1"/>
</dbReference>
<protein>
    <submittedName>
        <fullName evidence="10">Small conductance mechanosensitive channel</fullName>
    </submittedName>
</protein>
<dbReference type="Pfam" id="PF00924">
    <property type="entry name" value="MS_channel_2nd"/>
    <property type="match status" value="1"/>
</dbReference>
<dbReference type="SUPFAM" id="SSF82861">
    <property type="entry name" value="Mechanosensitive channel protein MscS (YggB), transmembrane region"/>
    <property type="match status" value="1"/>
</dbReference>
<dbReference type="SUPFAM" id="SSF82689">
    <property type="entry name" value="Mechanosensitive channel protein MscS (YggB), C-terminal domain"/>
    <property type="match status" value="1"/>
</dbReference>
<comment type="caution">
    <text evidence="10">The sequence shown here is derived from an EMBL/GenBank/DDBJ whole genome shotgun (WGS) entry which is preliminary data.</text>
</comment>
<dbReference type="Gene3D" id="3.30.70.100">
    <property type="match status" value="1"/>
</dbReference>
<keyword evidence="11" id="KW-1185">Reference proteome</keyword>
<accession>A0ABV2GC63</accession>
<dbReference type="InterPro" id="IPR010920">
    <property type="entry name" value="LSM_dom_sf"/>
</dbReference>
<evidence type="ECO:0000259" key="9">
    <source>
        <dbReference type="Pfam" id="PF21088"/>
    </source>
</evidence>
<feature type="domain" description="Mechanosensitive ion channel MscS" evidence="8">
    <location>
        <begin position="144"/>
        <end position="207"/>
    </location>
</feature>
<keyword evidence="5 7" id="KW-1133">Transmembrane helix</keyword>
<evidence type="ECO:0000256" key="2">
    <source>
        <dbReference type="ARBA" id="ARBA00008017"/>
    </source>
</evidence>